<dbReference type="Proteomes" id="UP000033220">
    <property type="component" value="Chromosome DSM 122"/>
</dbReference>
<dbReference type="KEGG" id="rpm:RSPPHO_03103"/>
<evidence type="ECO:0000313" key="1">
    <source>
        <dbReference type="EMBL" id="CCG09729.1"/>
    </source>
</evidence>
<evidence type="ECO:0008006" key="3">
    <source>
        <dbReference type="Google" id="ProtNLM"/>
    </source>
</evidence>
<dbReference type="PATRIC" id="fig|1150469.3.peg.3499"/>
<dbReference type="HOGENOM" id="CLU_109255_0_0_5"/>
<name>H6SR07_PARPM</name>
<organism evidence="1 2">
    <name type="scientific">Pararhodospirillum photometricum DSM 122</name>
    <dbReference type="NCBI Taxonomy" id="1150469"/>
    <lineage>
        <taxon>Bacteria</taxon>
        <taxon>Pseudomonadati</taxon>
        <taxon>Pseudomonadota</taxon>
        <taxon>Alphaproteobacteria</taxon>
        <taxon>Rhodospirillales</taxon>
        <taxon>Rhodospirillaceae</taxon>
        <taxon>Pararhodospirillum</taxon>
    </lineage>
</organism>
<protein>
    <recommendedName>
        <fullName evidence="3">YbjN domain-containing protein</fullName>
    </recommendedName>
</protein>
<keyword evidence="2" id="KW-1185">Reference proteome</keyword>
<reference evidence="1 2" key="1">
    <citation type="submission" date="2012-02" db="EMBL/GenBank/DDBJ databases">
        <title>Shotgun genome sequence of Phaeospirillum photometricum DSM 122.</title>
        <authorList>
            <person name="Duquesne K."/>
            <person name="Sturgis J."/>
        </authorList>
    </citation>
    <scope>NUCLEOTIDE SEQUENCE [LARGE SCALE GENOMIC DNA]</scope>
    <source>
        <strain evidence="2">DSM122</strain>
    </source>
</reference>
<dbReference type="InterPro" id="IPR019660">
    <property type="entry name" value="Put_sensory_transdc_reg_YbjN"/>
</dbReference>
<evidence type="ECO:0000313" key="2">
    <source>
        <dbReference type="Proteomes" id="UP000033220"/>
    </source>
</evidence>
<dbReference type="eggNOG" id="COG5465">
    <property type="taxonomic scope" value="Bacteria"/>
</dbReference>
<dbReference type="EMBL" id="HE663493">
    <property type="protein sequence ID" value="CCG09729.1"/>
    <property type="molecule type" value="Genomic_DNA"/>
</dbReference>
<dbReference type="CDD" id="cd17033">
    <property type="entry name" value="DR1245-like"/>
    <property type="match status" value="1"/>
</dbReference>
<proteinExistence type="predicted"/>
<sequence length="198" mass="21982">MAVRARLPAPLPPAGRLVRSGRCSSRFDGAADMTTLTSSLESSASNPIDMIETIAACKDWTFERRGDQEMAVEVPGHWCDYGLFFAWSEDLDALHFSCAFDMRAPRTRRGEILELLALLNERLWLGHFALWTETGIPMFRHTVLLSGQDLNRGAVEELVDIALGECERFYPAFQFAIWGGKSAQEAIDAALLETVGEA</sequence>
<dbReference type="STRING" id="1150469.RSPPHO_03103"/>
<accession>H6SR07</accession>
<gene>
    <name evidence="1" type="ORF">RSPPHO_03103</name>
</gene>
<dbReference type="AlphaFoldDB" id="H6SR07"/>
<dbReference type="Pfam" id="PF10722">
    <property type="entry name" value="YbjN"/>
    <property type="match status" value="1"/>
</dbReference>